<evidence type="ECO:0000313" key="8">
    <source>
        <dbReference type="EMBL" id="CAD8859213.1"/>
    </source>
</evidence>
<dbReference type="GO" id="GO:0035091">
    <property type="term" value="F:phosphatidylinositol binding"/>
    <property type="evidence" value="ECO:0007669"/>
    <property type="project" value="InterPro"/>
</dbReference>
<dbReference type="EMBL" id="HBFQ01047215">
    <property type="protein sequence ID" value="CAD8859213.1"/>
    <property type="molecule type" value="Transcribed_RNA"/>
</dbReference>
<feature type="region of interest" description="Disordered" evidence="6">
    <location>
        <begin position="512"/>
        <end position="598"/>
    </location>
</feature>
<keyword evidence="4" id="KW-0539">Nucleus</keyword>
<feature type="compositionally biased region" description="Acidic residues" evidence="6">
    <location>
        <begin position="589"/>
        <end position="598"/>
    </location>
</feature>
<dbReference type="Pfam" id="PF00787">
    <property type="entry name" value="PX"/>
    <property type="match status" value="1"/>
</dbReference>
<evidence type="ECO:0000256" key="5">
    <source>
        <dbReference type="PROSITE-ProRule" id="PRU00221"/>
    </source>
</evidence>
<dbReference type="GO" id="GO:0005730">
    <property type="term" value="C:nucleolus"/>
    <property type="evidence" value="ECO:0007669"/>
    <property type="project" value="TreeGrafter"/>
</dbReference>
<dbReference type="InterPro" id="IPR001683">
    <property type="entry name" value="PX_dom"/>
</dbReference>
<keyword evidence="2 5" id="KW-0853">WD repeat</keyword>
<accession>A0A7S1AMP5</accession>
<dbReference type="SUPFAM" id="SSF50978">
    <property type="entry name" value="WD40 repeat-like"/>
    <property type="match status" value="1"/>
</dbReference>
<feature type="compositionally biased region" description="Polar residues" evidence="6">
    <location>
        <begin position="534"/>
        <end position="552"/>
    </location>
</feature>
<feature type="domain" description="PX" evidence="7">
    <location>
        <begin position="29"/>
        <end position="139"/>
    </location>
</feature>
<dbReference type="InterPro" id="IPR001680">
    <property type="entry name" value="WD40_rpt"/>
</dbReference>
<dbReference type="SMART" id="SM00312">
    <property type="entry name" value="PX"/>
    <property type="match status" value="1"/>
</dbReference>
<dbReference type="SUPFAM" id="SSF64268">
    <property type="entry name" value="PX domain"/>
    <property type="match status" value="1"/>
</dbReference>
<evidence type="ECO:0000259" key="7">
    <source>
        <dbReference type="PROSITE" id="PS50195"/>
    </source>
</evidence>
<dbReference type="Gene3D" id="2.130.10.10">
    <property type="entry name" value="YVTN repeat-like/Quinoprotein amine dehydrogenase"/>
    <property type="match status" value="2"/>
</dbReference>
<dbReference type="Pfam" id="PF00400">
    <property type="entry name" value="WD40"/>
    <property type="match status" value="2"/>
</dbReference>
<evidence type="ECO:0000256" key="1">
    <source>
        <dbReference type="ARBA" id="ARBA00004123"/>
    </source>
</evidence>
<comment type="subcellular location">
    <subcellularLocation>
        <location evidence="1">Nucleus</location>
    </subcellularLocation>
</comment>
<dbReference type="PANTHER" id="PTHR19848:SF0">
    <property type="entry name" value="NOTCHLESS PROTEIN HOMOLOG 1"/>
    <property type="match status" value="1"/>
</dbReference>
<dbReference type="Gene3D" id="3.30.1520.10">
    <property type="entry name" value="Phox-like domain"/>
    <property type="match status" value="1"/>
</dbReference>
<dbReference type="PANTHER" id="PTHR19848">
    <property type="entry name" value="WD40 REPEAT PROTEIN"/>
    <property type="match status" value="1"/>
</dbReference>
<dbReference type="PROSITE" id="PS50294">
    <property type="entry name" value="WD_REPEATS_REGION"/>
    <property type="match status" value="1"/>
</dbReference>
<reference evidence="8" key="1">
    <citation type="submission" date="2021-01" db="EMBL/GenBank/DDBJ databases">
        <authorList>
            <person name="Corre E."/>
            <person name="Pelletier E."/>
            <person name="Niang G."/>
            <person name="Scheremetjew M."/>
            <person name="Finn R."/>
            <person name="Kale V."/>
            <person name="Holt S."/>
            <person name="Cochrane G."/>
            <person name="Meng A."/>
            <person name="Brown T."/>
            <person name="Cohen L."/>
        </authorList>
    </citation>
    <scope>NUCLEOTIDE SEQUENCE</scope>
</reference>
<dbReference type="CDD" id="cd06093">
    <property type="entry name" value="PX_domain"/>
    <property type="match status" value="1"/>
</dbReference>
<dbReference type="GO" id="GO:0000027">
    <property type="term" value="P:ribosomal large subunit assembly"/>
    <property type="evidence" value="ECO:0007669"/>
    <property type="project" value="TreeGrafter"/>
</dbReference>
<keyword evidence="3" id="KW-0677">Repeat</keyword>
<dbReference type="PROSITE" id="PS50195">
    <property type="entry name" value="PX"/>
    <property type="match status" value="1"/>
</dbReference>
<dbReference type="InterPro" id="IPR036322">
    <property type="entry name" value="WD40_repeat_dom_sf"/>
</dbReference>
<evidence type="ECO:0000256" key="4">
    <source>
        <dbReference type="ARBA" id="ARBA00023242"/>
    </source>
</evidence>
<proteinExistence type="predicted"/>
<dbReference type="SMART" id="SM00320">
    <property type="entry name" value="WD40"/>
    <property type="match status" value="5"/>
</dbReference>
<dbReference type="InterPro" id="IPR036871">
    <property type="entry name" value="PX_dom_sf"/>
</dbReference>
<name>A0A7S1AMP5_NOCSC</name>
<sequence length="598" mass="65397">MVDSQKVGRDYAIEVTVQRYELVGDAGGTALQKGVVSLKSRLVSAGQYVEYTLRVTHDDQSWEVKKRFSDFSALHELLKRRLPSVPELPSKSVVRKFSLEYMESRKQLIVAYLKDLTSRRDVMNSPEVWTFFNLQEQSAAFTQASGAAEPMLVAEVHESAFGIVDFAYDAAEGLLLLGATDISWASRLDTKITNIKLPWEPAVPNVPRSQLSLWRQSPTDLSFEMQFMYRYTSGLSSVVLGLSPGEEGMCLAGMSDGNVGLAPLNSEPGVNVSETTLPLLRFTAAVVAIAWVPSSQWVIAASKDNTLKIYDAKRQMVVSESTVPALVTTMHCHQASKRLFTGLVTGKVLVWDLSFPVQRICTFPENNEIFGTNRITALDFDSVSKTLFTGYKEGLALFAVMSSGTSHWSRSSGQIRNMVAAPTALAWVSSSREILASFPNGTVGVFDVEKGESTFVIQAHKEDITAMMWLDAPRRLITASRDKTLKVWDFPSLGKTPLDAGQLFERSPVSVSTSPSLGLGFSPASSAAPKGVERTSSPTQDQPVEGSSQEDPISTRAGAERANSVPEPPAPRPRVQGAPANMIIRQDSSDDDLLGWDR</sequence>
<dbReference type="AlphaFoldDB" id="A0A7S1AMP5"/>
<dbReference type="InterPro" id="IPR015943">
    <property type="entry name" value="WD40/YVTN_repeat-like_dom_sf"/>
</dbReference>
<protein>
    <recommendedName>
        <fullName evidence="7">PX domain-containing protein</fullName>
    </recommendedName>
</protein>
<feature type="repeat" description="WD" evidence="5">
    <location>
        <begin position="457"/>
        <end position="489"/>
    </location>
</feature>
<evidence type="ECO:0000256" key="6">
    <source>
        <dbReference type="SAM" id="MobiDB-lite"/>
    </source>
</evidence>
<organism evidence="8">
    <name type="scientific">Noctiluca scintillans</name>
    <name type="common">Sea sparkle</name>
    <name type="synonym">Red tide dinoflagellate</name>
    <dbReference type="NCBI Taxonomy" id="2966"/>
    <lineage>
        <taxon>Eukaryota</taxon>
        <taxon>Sar</taxon>
        <taxon>Alveolata</taxon>
        <taxon>Dinophyceae</taxon>
        <taxon>Noctilucales</taxon>
        <taxon>Noctilucaceae</taxon>
        <taxon>Noctiluca</taxon>
    </lineage>
</organism>
<feature type="repeat" description="WD" evidence="5">
    <location>
        <begin position="279"/>
        <end position="320"/>
    </location>
</feature>
<dbReference type="PROSITE" id="PS50082">
    <property type="entry name" value="WD_REPEATS_2"/>
    <property type="match status" value="2"/>
</dbReference>
<gene>
    <name evidence="8" type="ORF">NSCI0253_LOCUS33567</name>
</gene>
<evidence type="ECO:0000256" key="3">
    <source>
        <dbReference type="ARBA" id="ARBA00022737"/>
    </source>
</evidence>
<evidence type="ECO:0000256" key="2">
    <source>
        <dbReference type="ARBA" id="ARBA00022574"/>
    </source>
</evidence>